<dbReference type="AlphaFoldDB" id="A0A3A8KBF8"/>
<keyword evidence="2" id="KW-1185">Reference proteome</keyword>
<reference evidence="2" key="1">
    <citation type="submission" date="2018-09" db="EMBL/GenBank/DDBJ databases">
        <authorList>
            <person name="Livingstone P.G."/>
            <person name="Whitworth D.E."/>
        </authorList>
    </citation>
    <scope>NUCLEOTIDE SEQUENCE [LARGE SCALE GENOMIC DNA]</scope>
    <source>
        <strain evidence="2">CA043D</strain>
    </source>
</reference>
<protein>
    <submittedName>
        <fullName evidence="1">Uncharacterized protein</fullName>
    </submittedName>
</protein>
<evidence type="ECO:0000313" key="2">
    <source>
        <dbReference type="Proteomes" id="UP000268313"/>
    </source>
</evidence>
<evidence type="ECO:0000313" key="1">
    <source>
        <dbReference type="EMBL" id="RKH04687.1"/>
    </source>
</evidence>
<sequence length="339" mass="38166">MKHPAVEGTKGQMAGRFIVGPDDREWRASSGPGLGMVVPHEGIWRQRPSLHFEASSEEGIRLMSQGQPLFWMRIHFRWSCCGVLRGPARPPFPWALAPIQATQARGVPHESGSRSWWESWTWHFARELEAATATVLHSGRWSLHPLRVVPEERAQLNSPPGNGPGYPPASPYALETALRFDPFWVERWSWSSSDAQLWPEAKMGAVLALREPSRPDASRVKAWRKHVRDGTLPPALLLYMELPEKWLVVDGHDRIHAALLEGAMPPLLGLWPVITHPTRFEHDNPRSGGTSPGAITRAWPIQKSDWQASVLRSHPRRPDGVTAEDWEGFVGDWAWARGN</sequence>
<comment type="caution">
    <text evidence="1">The sequence shown here is derived from an EMBL/GenBank/DDBJ whole genome shotgun (WGS) entry which is preliminary data.</text>
</comment>
<accession>A0A3A8KBF8</accession>
<proteinExistence type="predicted"/>
<gene>
    <name evidence="1" type="ORF">D7X32_10325</name>
</gene>
<dbReference type="EMBL" id="RAWE01000026">
    <property type="protein sequence ID" value="RKH04687.1"/>
    <property type="molecule type" value="Genomic_DNA"/>
</dbReference>
<organism evidence="1 2">
    <name type="scientific">Corallococcus carmarthensis</name>
    <dbReference type="NCBI Taxonomy" id="2316728"/>
    <lineage>
        <taxon>Bacteria</taxon>
        <taxon>Pseudomonadati</taxon>
        <taxon>Myxococcota</taxon>
        <taxon>Myxococcia</taxon>
        <taxon>Myxococcales</taxon>
        <taxon>Cystobacterineae</taxon>
        <taxon>Myxococcaceae</taxon>
        <taxon>Corallococcus</taxon>
    </lineage>
</organism>
<dbReference type="Proteomes" id="UP000268313">
    <property type="component" value="Unassembled WGS sequence"/>
</dbReference>
<name>A0A3A8KBF8_9BACT</name>